<evidence type="ECO:0000313" key="4">
    <source>
        <dbReference type="Proteomes" id="UP000292346"/>
    </source>
</evidence>
<dbReference type="GO" id="GO:0005829">
    <property type="term" value="C:cytosol"/>
    <property type="evidence" value="ECO:0007669"/>
    <property type="project" value="TreeGrafter"/>
</dbReference>
<keyword evidence="1" id="KW-1133">Transmembrane helix</keyword>
<feature type="transmembrane region" description="Helical" evidence="1">
    <location>
        <begin position="486"/>
        <end position="509"/>
    </location>
</feature>
<protein>
    <submittedName>
        <fullName evidence="3">ABC transporter</fullName>
    </submittedName>
</protein>
<dbReference type="GO" id="GO:0043024">
    <property type="term" value="F:ribosomal small subunit binding"/>
    <property type="evidence" value="ECO:0007669"/>
    <property type="project" value="TreeGrafter"/>
</dbReference>
<feature type="transmembrane region" description="Helical" evidence="1">
    <location>
        <begin position="449"/>
        <end position="471"/>
    </location>
</feature>
<dbReference type="InterPro" id="IPR006073">
    <property type="entry name" value="GTP-bd"/>
</dbReference>
<dbReference type="Proteomes" id="UP000292346">
    <property type="component" value="Unassembled WGS sequence"/>
</dbReference>
<dbReference type="GO" id="GO:0000028">
    <property type="term" value="P:ribosomal small subunit assembly"/>
    <property type="evidence" value="ECO:0007669"/>
    <property type="project" value="TreeGrafter"/>
</dbReference>
<sequence>MTETVDTVETPTRAETDVLKKIDALKAAAEAGDGRLDPVVLTEATQIVDRAGQRLRMSGDLTVVALAGATGSGKSSLFNALTGLDLAAIGTRRPTSSMPLACVWGDEPAGEVLTWLGIPRRHQVQHRSSLEDARSEDLDGLVLLDLPDHDSTEVEHRLIVDRLVELVDMLVWVVDPQKYADAALHNRYIKPFASHSGVMVFALNHMDKLTPEQRKSCLDDLDKLLKSDGLKSPTVVATSAVSGDGLEEVRSLLVKRVSNKRSARVRLAADVDRVADRMASQCGNAKTPEIAEADVTELVDSLADASGLTVVSDAVRRSYLQRARAATGWPLTKWLGRFRPDPLRRLHGDQVSREQGKALRKSAASEVAIARSSLPAATPVQRARMDAAVRTITNKAAEGLSRPWADSVRSAIRRREESLGDELDQAVARTDLGVSSNPGWWGFARVVQWLLFLVTLGGAAWLVALLVARIADMNDPPLPEWNGIPYAWIMLVGGGVLGLALSFVCRLAATNGALRRSRQVATALRAELVNVADSHVVAPAREELAAYTKCRDSVATARQ</sequence>
<evidence type="ECO:0000256" key="1">
    <source>
        <dbReference type="SAM" id="Phobius"/>
    </source>
</evidence>
<dbReference type="GO" id="GO:0019843">
    <property type="term" value="F:rRNA binding"/>
    <property type="evidence" value="ECO:0007669"/>
    <property type="project" value="TreeGrafter"/>
</dbReference>
<dbReference type="PANTHER" id="PTHR42698">
    <property type="entry name" value="GTPASE ERA"/>
    <property type="match status" value="1"/>
</dbReference>
<keyword evidence="1" id="KW-0812">Transmembrane</keyword>
<evidence type="ECO:0000259" key="2">
    <source>
        <dbReference type="Pfam" id="PF01926"/>
    </source>
</evidence>
<dbReference type="GO" id="GO:0005525">
    <property type="term" value="F:GTP binding"/>
    <property type="evidence" value="ECO:0007669"/>
    <property type="project" value="InterPro"/>
</dbReference>
<gene>
    <name evidence="3" type="ORF">E0H45_30070</name>
</gene>
<dbReference type="Pfam" id="PF01926">
    <property type="entry name" value="MMR_HSR1"/>
    <property type="match status" value="1"/>
</dbReference>
<evidence type="ECO:0000313" key="3">
    <source>
        <dbReference type="EMBL" id="TCC06192.1"/>
    </source>
</evidence>
<dbReference type="OrthoDB" id="974105at2"/>
<proteinExistence type="predicted"/>
<dbReference type="Gene3D" id="3.40.50.300">
    <property type="entry name" value="P-loop containing nucleotide triphosphate hydrolases"/>
    <property type="match status" value="1"/>
</dbReference>
<dbReference type="SUPFAM" id="SSF52540">
    <property type="entry name" value="P-loop containing nucleoside triphosphate hydrolases"/>
    <property type="match status" value="1"/>
</dbReference>
<dbReference type="AlphaFoldDB" id="A0A4R0HBV5"/>
<reference evidence="3 4" key="1">
    <citation type="submission" date="2019-02" db="EMBL/GenBank/DDBJ databases">
        <title>Kribbella capetownensis sp. nov. and Kribbella speibonae sp. nov., isolated from soil.</title>
        <authorList>
            <person name="Curtis S.M."/>
            <person name="Norton I."/>
            <person name="Everest G.J."/>
            <person name="Meyers P.R."/>
        </authorList>
    </citation>
    <scope>NUCLEOTIDE SEQUENCE [LARGE SCALE GENOMIC DNA]</scope>
    <source>
        <strain evidence="3 4">KCTC 29219</strain>
    </source>
</reference>
<dbReference type="InterPro" id="IPR027417">
    <property type="entry name" value="P-loop_NTPase"/>
</dbReference>
<dbReference type="EMBL" id="SJJZ01000003">
    <property type="protein sequence ID" value="TCC06192.1"/>
    <property type="molecule type" value="Genomic_DNA"/>
</dbReference>
<name>A0A4R0HBV5_9ACTN</name>
<dbReference type="RefSeq" id="WP_131343439.1">
    <property type="nucleotide sequence ID" value="NZ_SJJZ01000003.1"/>
</dbReference>
<keyword evidence="4" id="KW-1185">Reference proteome</keyword>
<keyword evidence="1" id="KW-0472">Membrane</keyword>
<comment type="caution">
    <text evidence="3">The sequence shown here is derived from an EMBL/GenBank/DDBJ whole genome shotgun (WGS) entry which is preliminary data.</text>
</comment>
<organism evidence="3 4">
    <name type="scientific">Kribbella soli</name>
    <dbReference type="NCBI Taxonomy" id="1124743"/>
    <lineage>
        <taxon>Bacteria</taxon>
        <taxon>Bacillati</taxon>
        <taxon>Actinomycetota</taxon>
        <taxon>Actinomycetes</taxon>
        <taxon>Propionibacteriales</taxon>
        <taxon>Kribbellaceae</taxon>
        <taxon>Kribbella</taxon>
    </lineage>
</organism>
<feature type="domain" description="G" evidence="2">
    <location>
        <begin position="64"/>
        <end position="183"/>
    </location>
</feature>
<accession>A0A4R0HBV5</accession>
<dbReference type="PANTHER" id="PTHR42698:SF1">
    <property type="entry name" value="GTPASE ERA, MITOCHONDRIAL"/>
    <property type="match status" value="1"/>
</dbReference>
<dbReference type="InterPro" id="IPR005662">
    <property type="entry name" value="GTPase_Era-like"/>
</dbReference>